<dbReference type="EMBL" id="FNOS01000002">
    <property type="protein sequence ID" value="SDX68038.1"/>
    <property type="molecule type" value="Genomic_DNA"/>
</dbReference>
<dbReference type="Proteomes" id="UP000198647">
    <property type="component" value="Unassembled WGS sequence"/>
</dbReference>
<reference evidence="3 4" key="1">
    <citation type="submission" date="2016-10" db="EMBL/GenBank/DDBJ databases">
        <authorList>
            <person name="Varghese N."/>
            <person name="Submissions S."/>
        </authorList>
    </citation>
    <scope>NUCLEOTIDE SEQUENCE [LARGE SCALE GENOMIC DNA]</scope>
    <source>
        <strain evidence="3 4">DSM 20748</strain>
    </source>
</reference>
<evidence type="ECO:0000313" key="4">
    <source>
        <dbReference type="Proteomes" id="UP000198647"/>
    </source>
</evidence>
<feature type="region of interest" description="Disordered" evidence="1">
    <location>
        <begin position="32"/>
        <end position="99"/>
    </location>
</feature>
<comment type="caution">
    <text evidence="3">The sequence shown here is derived from an EMBL/GenBank/DDBJ whole genome shotgun (WGS) entry which is preliminary data.</text>
</comment>
<protein>
    <submittedName>
        <fullName evidence="3">Uncharacterized protein</fullName>
    </submittedName>
</protein>
<keyword evidence="2" id="KW-0472">Membrane</keyword>
<dbReference type="RefSeq" id="WP_076569880.1">
    <property type="nucleotide sequence ID" value="NZ_FNOS01000002.1"/>
</dbReference>
<gene>
    <name evidence="3" type="ORF">SAMN04488081_1038</name>
</gene>
<evidence type="ECO:0000256" key="1">
    <source>
        <dbReference type="SAM" id="MobiDB-lite"/>
    </source>
</evidence>
<keyword evidence="2" id="KW-1133">Transmembrane helix</keyword>
<keyword evidence="2" id="KW-0812">Transmembrane</keyword>
<keyword evidence="4" id="KW-1185">Reference proteome</keyword>
<feature type="compositionally biased region" description="Basic and acidic residues" evidence="1">
    <location>
        <begin position="54"/>
        <end position="99"/>
    </location>
</feature>
<accession>A0A1H3DPM3</accession>
<feature type="compositionally biased region" description="Polar residues" evidence="1">
    <location>
        <begin position="37"/>
        <end position="50"/>
    </location>
</feature>
<proteinExistence type="predicted"/>
<feature type="transmembrane region" description="Helical" evidence="2">
    <location>
        <begin position="6"/>
        <end position="26"/>
    </location>
</feature>
<sequence length="141" mass="16459">MGDLISVIFSNIFIVGAVLYGIFSLFQRSQENREDNSPSSVPERQNSPAPSLNEKYEEMKEHADQDFEEENVHVEKASERKHDGILQHGDLVVDKKEDETQEVHPFLRENWTKRRIQDGVIMSEILGPPRAKRPHRPLRRW</sequence>
<evidence type="ECO:0000313" key="3">
    <source>
        <dbReference type="EMBL" id="SDX68038.1"/>
    </source>
</evidence>
<organism evidence="3 4">
    <name type="scientific">Salimicrobium album</name>
    <dbReference type="NCBI Taxonomy" id="50717"/>
    <lineage>
        <taxon>Bacteria</taxon>
        <taxon>Bacillati</taxon>
        <taxon>Bacillota</taxon>
        <taxon>Bacilli</taxon>
        <taxon>Bacillales</taxon>
        <taxon>Bacillaceae</taxon>
        <taxon>Salimicrobium</taxon>
    </lineage>
</organism>
<evidence type="ECO:0000256" key="2">
    <source>
        <dbReference type="SAM" id="Phobius"/>
    </source>
</evidence>
<name>A0A1H3DPM3_9BACI</name>